<organism evidence="2 3">
    <name type="scientific">Paenibacillus puldeungensis</name>
    <dbReference type="NCBI Taxonomy" id="696536"/>
    <lineage>
        <taxon>Bacteria</taxon>
        <taxon>Bacillati</taxon>
        <taxon>Bacillota</taxon>
        <taxon>Bacilli</taxon>
        <taxon>Bacillales</taxon>
        <taxon>Paenibacillaceae</taxon>
        <taxon>Paenibacillus</taxon>
    </lineage>
</organism>
<keyword evidence="2" id="KW-0378">Hydrolase</keyword>
<dbReference type="CDD" id="cd08565">
    <property type="entry name" value="GDPD_pAtGDE_like"/>
    <property type="match status" value="1"/>
</dbReference>
<dbReference type="InterPro" id="IPR030395">
    <property type="entry name" value="GP_PDE_dom"/>
</dbReference>
<dbReference type="PANTHER" id="PTHR46211:SF1">
    <property type="entry name" value="GLYCEROPHOSPHODIESTER PHOSPHODIESTERASE, CYTOPLASMIC"/>
    <property type="match status" value="1"/>
</dbReference>
<proteinExistence type="predicted"/>
<gene>
    <name evidence="2" type="ORF">ACFQ3W_14750</name>
</gene>
<dbReference type="EC" id="3.1.4.-" evidence="2"/>
<feature type="domain" description="GP-PDE" evidence="1">
    <location>
        <begin position="12"/>
        <end position="249"/>
    </location>
</feature>
<dbReference type="Gene3D" id="3.20.20.190">
    <property type="entry name" value="Phosphatidylinositol (PI) phosphodiesterase"/>
    <property type="match status" value="1"/>
</dbReference>
<dbReference type="Pfam" id="PF03009">
    <property type="entry name" value="GDPD"/>
    <property type="match status" value="1"/>
</dbReference>
<evidence type="ECO:0000259" key="1">
    <source>
        <dbReference type="PROSITE" id="PS51704"/>
    </source>
</evidence>
<dbReference type="EMBL" id="JBHTLM010000010">
    <property type="protein sequence ID" value="MFD1177550.1"/>
    <property type="molecule type" value="Genomic_DNA"/>
</dbReference>
<evidence type="ECO:0000313" key="3">
    <source>
        <dbReference type="Proteomes" id="UP001597262"/>
    </source>
</evidence>
<dbReference type="GO" id="GO:0016787">
    <property type="term" value="F:hydrolase activity"/>
    <property type="evidence" value="ECO:0007669"/>
    <property type="project" value="UniProtKB-KW"/>
</dbReference>
<dbReference type="PROSITE" id="PS51704">
    <property type="entry name" value="GP_PDE"/>
    <property type="match status" value="1"/>
</dbReference>
<evidence type="ECO:0000313" key="2">
    <source>
        <dbReference type="EMBL" id="MFD1177550.1"/>
    </source>
</evidence>
<comment type="caution">
    <text evidence="2">The sequence shown here is derived from an EMBL/GenBank/DDBJ whole genome shotgun (WGS) entry which is preliminary data.</text>
</comment>
<dbReference type="PANTHER" id="PTHR46211">
    <property type="entry name" value="GLYCEROPHOSPHORYL DIESTER PHOSPHODIESTERASE"/>
    <property type="match status" value="1"/>
</dbReference>
<accession>A0ABW3S051</accession>
<keyword evidence="3" id="KW-1185">Reference proteome</keyword>
<name>A0ABW3S051_9BACL</name>
<dbReference type="InterPro" id="IPR017946">
    <property type="entry name" value="PLC-like_Pdiesterase_TIM-brl"/>
</dbReference>
<dbReference type="RefSeq" id="WP_379319999.1">
    <property type="nucleotide sequence ID" value="NZ_JBHTLM010000010.1"/>
</dbReference>
<sequence length="259" mass="28586">MIERLKNDPSYMMVAGHRGYKAAYPENTLLSFRQGLDLRVDMIEFDLHLSKDGVLMVIHDGTLDRTTNGSGPVGDYTQEELKRLDAGGWFGPEFAGLQIPTLEELCTLLQAYPDVLLNVEIKPSSDAIQAADQAVAMLDKFGYLPRCVFTSFDAAVIAHVHDAYGLKTQGFPGEVMKGFIPGEGGTYSKIWVMALDMVLLTPERVKEFREMGMLVWSYCPDTLEQVEYSVECGVTGMTCNNPLPALEYRRGISSVPAGA</sequence>
<dbReference type="Proteomes" id="UP001597262">
    <property type="component" value="Unassembled WGS sequence"/>
</dbReference>
<protein>
    <submittedName>
        <fullName evidence="2">Glycerophosphodiester phosphodiesterase family protein</fullName>
        <ecNumber evidence="2">3.1.4.-</ecNumber>
    </submittedName>
</protein>
<dbReference type="SUPFAM" id="SSF51695">
    <property type="entry name" value="PLC-like phosphodiesterases"/>
    <property type="match status" value="1"/>
</dbReference>
<reference evidence="3" key="1">
    <citation type="journal article" date="2019" name="Int. J. Syst. Evol. Microbiol.">
        <title>The Global Catalogue of Microorganisms (GCM) 10K type strain sequencing project: providing services to taxonomists for standard genome sequencing and annotation.</title>
        <authorList>
            <consortium name="The Broad Institute Genomics Platform"/>
            <consortium name="The Broad Institute Genome Sequencing Center for Infectious Disease"/>
            <person name="Wu L."/>
            <person name="Ma J."/>
        </authorList>
    </citation>
    <scope>NUCLEOTIDE SEQUENCE [LARGE SCALE GENOMIC DNA]</scope>
    <source>
        <strain evidence="3">CCUG 59189</strain>
    </source>
</reference>